<dbReference type="Proteomes" id="UP000287605">
    <property type="component" value="Unassembled WGS sequence"/>
</dbReference>
<dbReference type="RefSeq" id="WP_126807118.1">
    <property type="nucleotide sequence ID" value="NZ_NGKA01000003.1"/>
</dbReference>
<evidence type="ECO:0008006" key="3">
    <source>
        <dbReference type="Google" id="ProtNLM"/>
    </source>
</evidence>
<name>A0A430B1Y1_9ENTE</name>
<reference evidence="1 2" key="1">
    <citation type="submission" date="2017-05" db="EMBL/GenBank/DDBJ databases">
        <title>Vagococcus spp. assemblies.</title>
        <authorList>
            <person name="Gulvik C.A."/>
        </authorList>
    </citation>
    <scope>NUCLEOTIDE SEQUENCE [LARGE SCALE GENOMIC DNA]</scope>
    <source>
        <strain evidence="1 2">CCUG 51432</strain>
    </source>
</reference>
<keyword evidence="2" id="KW-1185">Reference proteome</keyword>
<protein>
    <recommendedName>
        <fullName evidence="3">DUF2922 domain-containing protein</fullName>
    </recommendedName>
</protein>
<evidence type="ECO:0000313" key="2">
    <source>
        <dbReference type="Proteomes" id="UP000287605"/>
    </source>
</evidence>
<gene>
    <name evidence="1" type="ORF">CBF29_02870</name>
</gene>
<sequence length="70" mass="7866">MKKLRMVFLNADGKKVTFNQTNCHQELTGEVVKGFMDGVAALKLISKDGILQYELPQSADYVETIVTELF</sequence>
<accession>A0A430B1Y1</accession>
<dbReference type="AlphaFoldDB" id="A0A430B1Y1"/>
<dbReference type="EMBL" id="NGKA01000003">
    <property type="protein sequence ID" value="RSU14261.1"/>
    <property type="molecule type" value="Genomic_DNA"/>
</dbReference>
<comment type="caution">
    <text evidence="1">The sequence shown here is derived from an EMBL/GenBank/DDBJ whole genome shotgun (WGS) entry which is preliminary data.</text>
</comment>
<evidence type="ECO:0000313" key="1">
    <source>
        <dbReference type="EMBL" id="RSU14261.1"/>
    </source>
</evidence>
<dbReference type="Pfam" id="PF11148">
    <property type="entry name" value="DUF2922"/>
    <property type="match status" value="1"/>
</dbReference>
<proteinExistence type="predicted"/>
<dbReference type="OrthoDB" id="2323347at2"/>
<dbReference type="InterPro" id="IPR021321">
    <property type="entry name" value="DUF2922"/>
</dbReference>
<organism evidence="1 2">
    <name type="scientific">Vagococcus elongatus</name>
    <dbReference type="NCBI Taxonomy" id="180344"/>
    <lineage>
        <taxon>Bacteria</taxon>
        <taxon>Bacillati</taxon>
        <taxon>Bacillota</taxon>
        <taxon>Bacilli</taxon>
        <taxon>Lactobacillales</taxon>
        <taxon>Enterococcaceae</taxon>
        <taxon>Vagococcus</taxon>
    </lineage>
</organism>